<protein>
    <submittedName>
        <fullName evidence="7">LPS export ABC transporter permease LptF</fullName>
    </submittedName>
</protein>
<dbReference type="GO" id="GO:0043190">
    <property type="term" value="C:ATP-binding cassette (ABC) transporter complex"/>
    <property type="evidence" value="ECO:0007669"/>
    <property type="project" value="InterPro"/>
</dbReference>
<evidence type="ECO:0000313" key="8">
    <source>
        <dbReference type="Proteomes" id="UP000321258"/>
    </source>
</evidence>
<dbReference type="InterPro" id="IPR030922">
    <property type="entry name" value="LptF"/>
</dbReference>
<feature type="transmembrane region" description="Helical" evidence="6">
    <location>
        <begin position="49"/>
        <end position="78"/>
    </location>
</feature>
<dbReference type="NCBIfam" id="TIGR04407">
    <property type="entry name" value="LptF_YjgP"/>
    <property type="match status" value="1"/>
</dbReference>
<dbReference type="PANTHER" id="PTHR33529">
    <property type="entry name" value="SLR0882 PROTEIN-RELATED"/>
    <property type="match status" value="1"/>
</dbReference>
<feature type="transmembrane region" description="Helical" evidence="6">
    <location>
        <begin position="339"/>
        <end position="360"/>
    </location>
</feature>
<proteinExistence type="predicted"/>
<feature type="transmembrane region" description="Helical" evidence="6">
    <location>
        <begin position="308"/>
        <end position="327"/>
    </location>
</feature>
<evidence type="ECO:0000256" key="6">
    <source>
        <dbReference type="SAM" id="Phobius"/>
    </source>
</evidence>
<evidence type="ECO:0000256" key="1">
    <source>
        <dbReference type="ARBA" id="ARBA00004651"/>
    </source>
</evidence>
<comment type="caution">
    <text evidence="7">The sequence shown here is derived from an EMBL/GenBank/DDBJ whole genome shotgun (WGS) entry which is preliminary data.</text>
</comment>
<dbReference type="OrthoDB" id="8477889at2"/>
<keyword evidence="3 6" id="KW-0812">Transmembrane</keyword>
<dbReference type="Pfam" id="PF03739">
    <property type="entry name" value="LptF_LptG"/>
    <property type="match status" value="1"/>
</dbReference>
<gene>
    <name evidence="7" type="ORF">MHA02_20470</name>
</gene>
<feature type="transmembrane region" description="Helical" evidence="6">
    <location>
        <begin position="279"/>
        <end position="296"/>
    </location>
</feature>
<keyword evidence="2" id="KW-1003">Cell membrane</keyword>
<dbReference type="EMBL" id="BJZT01000020">
    <property type="protein sequence ID" value="GEO99659.1"/>
    <property type="molecule type" value="Genomic_DNA"/>
</dbReference>
<keyword evidence="8" id="KW-1185">Reference proteome</keyword>
<evidence type="ECO:0000256" key="4">
    <source>
        <dbReference type="ARBA" id="ARBA00022989"/>
    </source>
</evidence>
<comment type="subcellular location">
    <subcellularLocation>
        <location evidence="1">Cell membrane</location>
        <topology evidence="1">Multi-pass membrane protein</topology>
    </subcellularLocation>
</comment>
<dbReference type="AlphaFoldDB" id="A0A512IPM5"/>
<evidence type="ECO:0000256" key="5">
    <source>
        <dbReference type="ARBA" id="ARBA00023136"/>
    </source>
</evidence>
<keyword evidence="4 6" id="KW-1133">Transmembrane helix</keyword>
<reference evidence="7 8" key="1">
    <citation type="submission" date="2019-07" db="EMBL/GenBank/DDBJ databases">
        <title>Whole genome shotgun sequence of Methylobacterium haplocladii NBRC 107714.</title>
        <authorList>
            <person name="Hosoyama A."/>
            <person name="Uohara A."/>
            <person name="Ohji S."/>
            <person name="Ichikawa N."/>
        </authorList>
    </citation>
    <scope>NUCLEOTIDE SEQUENCE [LARGE SCALE GENOMIC DNA]</scope>
    <source>
        <strain evidence="7 8">NBRC 107714</strain>
    </source>
</reference>
<organism evidence="7 8">
    <name type="scientific">Methylobacterium haplocladii</name>
    <dbReference type="NCBI Taxonomy" id="1176176"/>
    <lineage>
        <taxon>Bacteria</taxon>
        <taxon>Pseudomonadati</taxon>
        <taxon>Pseudomonadota</taxon>
        <taxon>Alphaproteobacteria</taxon>
        <taxon>Hyphomicrobiales</taxon>
        <taxon>Methylobacteriaceae</taxon>
        <taxon>Methylobacterium</taxon>
    </lineage>
</organism>
<feature type="transmembrane region" description="Helical" evidence="6">
    <location>
        <begin position="7"/>
        <end position="29"/>
    </location>
</feature>
<dbReference type="PANTHER" id="PTHR33529:SF6">
    <property type="entry name" value="YJGP_YJGQ FAMILY PERMEASE"/>
    <property type="match status" value="1"/>
</dbReference>
<evidence type="ECO:0000256" key="2">
    <source>
        <dbReference type="ARBA" id="ARBA00022475"/>
    </source>
</evidence>
<dbReference type="GO" id="GO:0015920">
    <property type="term" value="P:lipopolysaccharide transport"/>
    <property type="evidence" value="ECO:0007669"/>
    <property type="project" value="TreeGrafter"/>
</dbReference>
<dbReference type="InterPro" id="IPR005495">
    <property type="entry name" value="LptG/LptF_permease"/>
</dbReference>
<accession>A0A512IPM5</accession>
<feature type="transmembrane region" description="Helical" evidence="6">
    <location>
        <begin position="99"/>
        <end position="122"/>
    </location>
</feature>
<evidence type="ECO:0000256" key="3">
    <source>
        <dbReference type="ARBA" id="ARBA00022692"/>
    </source>
</evidence>
<dbReference type="Proteomes" id="UP000321258">
    <property type="component" value="Unassembled WGS sequence"/>
</dbReference>
<dbReference type="GO" id="GO:0055085">
    <property type="term" value="P:transmembrane transport"/>
    <property type="evidence" value="ECO:0007669"/>
    <property type="project" value="InterPro"/>
</dbReference>
<dbReference type="RefSeq" id="WP_147078541.1">
    <property type="nucleotide sequence ID" value="NZ_BJZT01000020.1"/>
</dbReference>
<sequence>MTQIERYIFRIALGAFLACLIGLTGTIWVTQALRELDLVTAKGQTLLVFLFITGLSLPTLITVIAPVALFIAVIYALNRLNGDSELIVMSAAGMAPRRILKPFFTLALAISLMVAFLTIQVMPSSFQELRDVLTRVRGDFVANVVKEGQFTQLDSGITFHFRERGRDGSLNGLFIQDKREAGKTVVYLAEKGVVTDYDGATYLTLEKGSVHRQQKDSRDSSIVTFERYAVDLAAFTPPDSDTIYKPRERSTTQLLFPDRNEGYFKLQKGRFRAELHDRLSAWLYPMALAFIAFAALGDPRTTRQGRGLAVAGAVLGVVALRIAGFAASSAAVRSQGAVVAIYAVPLLAIGLSSLLIFYGAQVRNFNAGLGRFVKARFFGLARRPRLGTG</sequence>
<keyword evidence="5 6" id="KW-0472">Membrane</keyword>
<evidence type="ECO:0000313" key="7">
    <source>
        <dbReference type="EMBL" id="GEO99659.1"/>
    </source>
</evidence>
<name>A0A512IPM5_9HYPH</name>